<protein>
    <submittedName>
        <fullName evidence="1">Uncharacterized protein</fullName>
    </submittedName>
</protein>
<dbReference type="AlphaFoldDB" id="A0A3M7PZR0"/>
<evidence type="ECO:0000313" key="1">
    <source>
        <dbReference type="EMBL" id="RNA04667.1"/>
    </source>
</evidence>
<dbReference type="Proteomes" id="UP000276133">
    <property type="component" value="Unassembled WGS sequence"/>
</dbReference>
<organism evidence="1 2">
    <name type="scientific">Brachionus plicatilis</name>
    <name type="common">Marine rotifer</name>
    <name type="synonym">Brachionus muelleri</name>
    <dbReference type="NCBI Taxonomy" id="10195"/>
    <lineage>
        <taxon>Eukaryota</taxon>
        <taxon>Metazoa</taxon>
        <taxon>Spiralia</taxon>
        <taxon>Gnathifera</taxon>
        <taxon>Rotifera</taxon>
        <taxon>Eurotatoria</taxon>
        <taxon>Monogononta</taxon>
        <taxon>Pseudotrocha</taxon>
        <taxon>Ploima</taxon>
        <taxon>Brachionidae</taxon>
        <taxon>Brachionus</taxon>
    </lineage>
</organism>
<dbReference type="EMBL" id="REGN01008006">
    <property type="protein sequence ID" value="RNA04667.1"/>
    <property type="molecule type" value="Genomic_DNA"/>
</dbReference>
<keyword evidence="2" id="KW-1185">Reference proteome</keyword>
<gene>
    <name evidence="1" type="ORF">BpHYR1_038424</name>
</gene>
<reference evidence="1 2" key="1">
    <citation type="journal article" date="2018" name="Sci. Rep.">
        <title>Genomic signatures of local adaptation to the degree of environmental predictability in rotifers.</title>
        <authorList>
            <person name="Franch-Gras L."/>
            <person name="Hahn C."/>
            <person name="Garcia-Roger E.M."/>
            <person name="Carmona M.J."/>
            <person name="Serra M."/>
            <person name="Gomez A."/>
        </authorList>
    </citation>
    <scope>NUCLEOTIDE SEQUENCE [LARGE SCALE GENOMIC DNA]</scope>
    <source>
        <strain evidence="1">HYR1</strain>
    </source>
</reference>
<accession>A0A3M7PZR0</accession>
<sequence>MESTLNFHAFGFYRSKKAQKLTKLYHFKGGDSDKKSKISNLWNFITFEARGVTNGSNSRVRGPLQHTFYLSRKTQQIKKYAPLKKSKKRIFRHLSLKKI</sequence>
<proteinExistence type="predicted"/>
<name>A0A3M7PZR0_BRAPC</name>
<comment type="caution">
    <text evidence="1">The sequence shown here is derived from an EMBL/GenBank/DDBJ whole genome shotgun (WGS) entry which is preliminary data.</text>
</comment>
<evidence type="ECO:0000313" key="2">
    <source>
        <dbReference type="Proteomes" id="UP000276133"/>
    </source>
</evidence>